<gene>
    <name evidence="3" type="ORF">M427DRAFT_151396</name>
</gene>
<dbReference type="Pfam" id="PF12937">
    <property type="entry name" value="F-box-like"/>
    <property type="match status" value="1"/>
</dbReference>
<reference evidence="3 4" key="1">
    <citation type="journal article" date="2015" name="Genome Biol. Evol.">
        <title>Phylogenomic analyses indicate that early fungi evolved digesting cell walls of algal ancestors of land plants.</title>
        <authorList>
            <person name="Chang Y."/>
            <person name="Wang S."/>
            <person name="Sekimoto S."/>
            <person name="Aerts A.L."/>
            <person name="Choi C."/>
            <person name="Clum A."/>
            <person name="LaButti K.M."/>
            <person name="Lindquist E.A."/>
            <person name="Yee Ngan C."/>
            <person name="Ohm R.A."/>
            <person name="Salamov A.A."/>
            <person name="Grigoriev I.V."/>
            <person name="Spatafora J.W."/>
            <person name="Berbee M.L."/>
        </authorList>
    </citation>
    <scope>NUCLEOTIDE SEQUENCE [LARGE SCALE GENOMIC DNA]</scope>
    <source>
        <strain evidence="3 4">JEL478</strain>
    </source>
</reference>
<feature type="region of interest" description="Disordered" evidence="1">
    <location>
        <begin position="452"/>
        <end position="492"/>
    </location>
</feature>
<organism evidence="3 4">
    <name type="scientific">Gonapodya prolifera (strain JEL478)</name>
    <name type="common">Monoblepharis prolifera</name>
    <dbReference type="NCBI Taxonomy" id="1344416"/>
    <lineage>
        <taxon>Eukaryota</taxon>
        <taxon>Fungi</taxon>
        <taxon>Fungi incertae sedis</taxon>
        <taxon>Chytridiomycota</taxon>
        <taxon>Chytridiomycota incertae sedis</taxon>
        <taxon>Monoblepharidomycetes</taxon>
        <taxon>Monoblepharidales</taxon>
        <taxon>Gonapodyaceae</taxon>
        <taxon>Gonapodya</taxon>
    </lineage>
</organism>
<feature type="domain" description="F-box" evidence="2">
    <location>
        <begin position="30"/>
        <end position="73"/>
    </location>
</feature>
<protein>
    <recommendedName>
        <fullName evidence="2">F-box domain-containing protein</fullName>
    </recommendedName>
</protein>
<proteinExistence type="predicted"/>
<dbReference type="Proteomes" id="UP000070544">
    <property type="component" value="Unassembled WGS sequence"/>
</dbReference>
<evidence type="ECO:0000313" key="3">
    <source>
        <dbReference type="EMBL" id="KXS21347.1"/>
    </source>
</evidence>
<evidence type="ECO:0000259" key="2">
    <source>
        <dbReference type="Pfam" id="PF12937"/>
    </source>
</evidence>
<feature type="compositionally biased region" description="Acidic residues" evidence="1">
    <location>
        <begin position="141"/>
        <end position="151"/>
    </location>
</feature>
<accession>A0A139AXB1</accession>
<keyword evidence="4" id="KW-1185">Reference proteome</keyword>
<dbReference type="AlphaFoldDB" id="A0A139AXB1"/>
<feature type="region of interest" description="Disordered" evidence="1">
    <location>
        <begin position="1"/>
        <end position="23"/>
    </location>
</feature>
<dbReference type="OrthoDB" id="10257471at2759"/>
<name>A0A139AXB1_GONPJ</name>
<dbReference type="EMBL" id="KQ965733">
    <property type="protein sequence ID" value="KXS21347.1"/>
    <property type="molecule type" value="Genomic_DNA"/>
</dbReference>
<evidence type="ECO:0000313" key="4">
    <source>
        <dbReference type="Proteomes" id="UP000070544"/>
    </source>
</evidence>
<sequence length="720" mass="80965">MPKRSADRGSPSTKRQKTDDGGKEAARLCVVPNEVLVAILGWVARPPDLFAFTLCSRSFAALAIPFLWRRVFLENGETVNLLCGLDRTGRKENKDWNGGMFDYWQHVQELVFVRSPPSVRTPKPITKHSIHNIVNVMWSQEETENDADPDPAPDPAPVPADESRRLPHFRTLRFLWGQNEIVQRALRESPRVSFASALSAPESSWTSSPLLTPDLLVTILDTIVPHNITVLDLSGLSLTRPLQPKQLPALISLVPHLVELHQPHHILYSSSLETFLREVGPNLSVLTLDFRTASGAVRLPSWEAWKSMKLKVLTLATVRVLGSSERAVIGRYLSSRGAMLEKLYWAVCGRWRTSGFSNWRFDNAIINVGEIEEQRAEEPMDPQLLSLHLSYPAIWCDEDFHRLLIETKTNPRHARLTELIVRGELVEDVYGTERPYAKYALMEYIRHLSPNALDESEPPTAEISGSSSVLGVPDAPLPSVSSTNNKKGRKWGEQDYVPPWDLELELNDPSDVVTLLPAPNVEEVSRPALPQFQHRAYPYPRNPLCHVLHPLKRLELSGVRTLSEDDVVIIVSWLGAQLKVVHIAVDNSIIPPGSSSLPPPHWPTLVRHFVNNCKRLTSCALGVLMPSNMGVGDYTKVYEEAHWDIGLSSSDLSEEEEEGIESHLVKTLASGCIDLEMLRYPVVKGKDPYPHHDKDSGEGVDFWSRLERTWDSPKLSHFRK</sequence>
<evidence type="ECO:0000256" key="1">
    <source>
        <dbReference type="SAM" id="MobiDB-lite"/>
    </source>
</evidence>
<dbReference type="InterPro" id="IPR001810">
    <property type="entry name" value="F-box_dom"/>
</dbReference>
<feature type="region of interest" description="Disordered" evidence="1">
    <location>
        <begin position="141"/>
        <end position="162"/>
    </location>
</feature>